<dbReference type="InterPro" id="IPR015424">
    <property type="entry name" value="PyrdxlP-dep_Trfase"/>
</dbReference>
<dbReference type="STRING" id="428992.SAMN05216272_105156"/>
<dbReference type="Pfam" id="PF00392">
    <property type="entry name" value="GntR"/>
    <property type="match status" value="1"/>
</dbReference>
<dbReference type="Gene3D" id="1.10.10.10">
    <property type="entry name" value="Winged helix-like DNA-binding domain superfamily/Winged helix DNA-binding domain"/>
    <property type="match status" value="1"/>
</dbReference>
<evidence type="ECO:0000256" key="4">
    <source>
        <dbReference type="ARBA" id="ARBA00023125"/>
    </source>
</evidence>
<sequence length="478" mass="51739">MPEPTAALRLRLDPGQAQPIYRQIYERIKEAIARGTLRPGERVPSVRSLASELGVARGTVELAYQLLSSEGYLQPRGPAGTLVSTHLAGRNASPPPRLEEDAAQALPGLIAHGPQVLPFQLGLPALDAFPRALWSRLAGRRLRHTAGNQLAYPQPSGYAPLREALASYLNVSRGIACDPAQVLICAGYQGALDLISRTLLHAGDAVWHEDPGYPRGRQLMAAAGAELVAVPVDADGLCVDEGRRRAPQARFALVTPSQQSPTGVALSLARRLALLDWASQAGAWIIEDDYDSEFRYAGFPLPALKSLDREGRVLYSGTFSKVLFPALRLGYLVVPEALLERFVRSQQIFSAGCSELLQATLCDFLVEGHFARHLKRTRTLYAERRQILRAALEQRLGAAMDFAELPGGLHLIGGIRGDDRAIARRAHAAGLGLQALNSWCVEARRAPALMLSFTNVRDAQNAAELAERVAEVMAAAGE</sequence>
<evidence type="ECO:0000256" key="5">
    <source>
        <dbReference type="ARBA" id="ARBA00023163"/>
    </source>
</evidence>
<feature type="domain" description="HTH gntR-type" evidence="6">
    <location>
        <begin position="18"/>
        <end position="86"/>
    </location>
</feature>
<dbReference type="InterPro" id="IPR004839">
    <property type="entry name" value="Aminotransferase_I/II_large"/>
</dbReference>
<dbReference type="RefSeq" id="WP_090263076.1">
    <property type="nucleotide sequence ID" value="NZ_FNDS01000005.1"/>
</dbReference>
<proteinExistence type="inferred from homology"/>
<dbReference type="SUPFAM" id="SSF53383">
    <property type="entry name" value="PLP-dependent transferases"/>
    <property type="match status" value="1"/>
</dbReference>
<dbReference type="InterPro" id="IPR036388">
    <property type="entry name" value="WH-like_DNA-bd_sf"/>
</dbReference>
<dbReference type="SMART" id="SM00345">
    <property type="entry name" value="HTH_GNTR"/>
    <property type="match status" value="1"/>
</dbReference>
<organism evidence="7 8">
    <name type="scientific">Pseudomonas panipatensis</name>
    <dbReference type="NCBI Taxonomy" id="428992"/>
    <lineage>
        <taxon>Bacteria</taxon>
        <taxon>Pseudomonadati</taxon>
        <taxon>Pseudomonadota</taxon>
        <taxon>Gammaproteobacteria</taxon>
        <taxon>Pseudomonadales</taxon>
        <taxon>Pseudomonadaceae</taxon>
        <taxon>Pseudomonas</taxon>
    </lineage>
</organism>
<dbReference type="PRINTS" id="PR00035">
    <property type="entry name" value="HTHGNTR"/>
</dbReference>
<dbReference type="CDD" id="cd07377">
    <property type="entry name" value="WHTH_GntR"/>
    <property type="match status" value="1"/>
</dbReference>
<dbReference type="OrthoDB" id="9808770at2"/>
<dbReference type="AlphaFoldDB" id="A0A1G8HDB7"/>
<dbReference type="PROSITE" id="PS50949">
    <property type="entry name" value="HTH_GNTR"/>
    <property type="match status" value="1"/>
</dbReference>
<evidence type="ECO:0000313" key="8">
    <source>
        <dbReference type="Proteomes" id="UP000199636"/>
    </source>
</evidence>
<keyword evidence="2" id="KW-0663">Pyridoxal phosphate</keyword>
<evidence type="ECO:0000256" key="3">
    <source>
        <dbReference type="ARBA" id="ARBA00023015"/>
    </source>
</evidence>
<keyword evidence="8" id="KW-1185">Reference proteome</keyword>
<comment type="similarity">
    <text evidence="1">In the C-terminal section; belongs to the class-I pyridoxal-phosphate-dependent aminotransferase family.</text>
</comment>
<dbReference type="PANTHER" id="PTHR46577:SF1">
    <property type="entry name" value="HTH-TYPE TRANSCRIPTIONAL REGULATORY PROTEIN GABR"/>
    <property type="match status" value="1"/>
</dbReference>
<dbReference type="InterPro" id="IPR036390">
    <property type="entry name" value="WH_DNA-bd_sf"/>
</dbReference>
<dbReference type="GO" id="GO:0030170">
    <property type="term" value="F:pyridoxal phosphate binding"/>
    <property type="evidence" value="ECO:0007669"/>
    <property type="project" value="InterPro"/>
</dbReference>
<keyword evidence="5" id="KW-0804">Transcription</keyword>
<evidence type="ECO:0000256" key="1">
    <source>
        <dbReference type="ARBA" id="ARBA00005384"/>
    </source>
</evidence>
<accession>A0A1G8HDB7</accession>
<protein>
    <submittedName>
        <fullName evidence="7">GntR family transcriptional regulator / MocR family aminotransferase</fullName>
    </submittedName>
</protein>
<keyword evidence="4" id="KW-0238">DNA-binding</keyword>
<evidence type="ECO:0000313" key="7">
    <source>
        <dbReference type="EMBL" id="SDI04602.1"/>
    </source>
</evidence>
<dbReference type="GO" id="GO:0003677">
    <property type="term" value="F:DNA binding"/>
    <property type="evidence" value="ECO:0007669"/>
    <property type="project" value="UniProtKB-KW"/>
</dbReference>
<dbReference type="InterPro" id="IPR015421">
    <property type="entry name" value="PyrdxlP-dep_Trfase_major"/>
</dbReference>
<gene>
    <name evidence="7" type="ORF">SAMN05216272_105156</name>
</gene>
<dbReference type="Proteomes" id="UP000199636">
    <property type="component" value="Unassembled WGS sequence"/>
</dbReference>
<dbReference type="InterPro" id="IPR051446">
    <property type="entry name" value="HTH_trans_reg/aminotransferase"/>
</dbReference>
<dbReference type="Pfam" id="PF00155">
    <property type="entry name" value="Aminotran_1_2"/>
    <property type="match status" value="1"/>
</dbReference>
<dbReference type="GO" id="GO:0003700">
    <property type="term" value="F:DNA-binding transcription factor activity"/>
    <property type="evidence" value="ECO:0007669"/>
    <property type="project" value="InterPro"/>
</dbReference>
<dbReference type="PANTHER" id="PTHR46577">
    <property type="entry name" value="HTH-TYPE TRANSCRIPTIONAL REGULATORY PROTEIN GABR"/>
    <property type="match status" value="1"/>
</dbReference>
<keyword evidence="7" id="KW-0808">Transferase</keyword>
<dbReference type="EMBL" id="FNDS01000005">
    <property type="protein sequence ID" value="SDI04602.1"/>
    <property type="molecule type" value="Genomic_DNA"/>
</dbReference>
<evidence type="ECO:0000256" key="2">
    <source>
        <dbReference type="ARBA" id="ARBA00022898"/>
    </source>
</evidence>
<dbReference type="Gene3D" id="3.40.640.10">
    <property type="entry name" value="Type I PLP-dependent aspartate aminotransferase-like (Major domain)"/>
    <property type="match status" value="1"/>
</dbReference>
<dbReference type="CDD" id="cd00609">
    <property type="entry name" value="AAT_like"/>
    <property type="match status" value="1"/>
</dbReference>
<dbReference type="InterPro" id="IPR000524">
    <property type="entry name" value="Tscrpt_reg_HTH_GntR"/>
</dbReference>
<dbReference type="SUPFAM" id="SSF46785">
    <property type="entry name" value="Winged helix' DNA-binding domain"/>
    <property type="match status" value="1"/>
</dbReference>
<keyword evidence="7" id="KW-0032">Aminotransferase</keyword>
<name>A0A1G8HDB7_9PSED</name>
<reference evidence="8" key="1">
    <citation type="submission" date="2016-10" db="EMBL/GenBank/DDBJ databases">
        <authorList>
            <person name="Varghese N."/>
            <person name="Submissions S."/>
        </authorList>
    </citation>
    <scope>NUCLEOTIDE SEQUENCE [LARGE SCALE GENOMIC DNA]</scope>
    <source>
        <strain evidence="8">CCM 7469</strain>
    </source>
</reference>
<evidence type="ECO:0000259" key="6">
    <source>
        <dbReference type="PROSITE" id="PS50949"/>
    </source>
</evidence>
<dbReference type="GO" id="GO:0008483">
    <property type="term" value="F:transaminase activity"/>
    <property type="evidence" value="ECO:0007669"/>
    <property type="project" value="UniProtKB-KW"/>
</dbReference>
<keyword evidence="3" id="KW-0805">Transcription regulation</keyword>